<dbReference type="STRING" id="1220554.GCA_001552135_05916"/>
<dbReference type="GO" id="GO:0016787">
    <property type="term" value="F:hydrolase activity"/>
    <property type="evidence" value="ECO:0007669"/>
    <property type="project" value="UniProtKB-KW"/>
</dbReference>
<feature type="domain" description="Amidohydrolase-related" evidence="2">
    <location>
        <begin position="83"/>
        <end position="377"/>
    </location>
</feature>
<keyword evidence="4" id="KW-1185">Reference proteome</keyword>
<dbReference type="GO" id="GO:0019748">
    <property type="term" value="P:secondary metabolic process"/>
    <property type="evidence" value="ECO:0007669"/>
    <property type="project" value="TreeGrafter"/>
</dbReference>
<dbReference type="AlphaFoldDB" id="A0A5D0NIA2"/>
<dbReference type="Pfam" id="PF04909">
    <property type="entry name" value="Amidohydro_2"/>
    <property type="match status" value="1"/>
</dbReference>
<dbReference type="InterPro" id="IPR032465">
    <property type="entry name" value="ACMSD"/>
</dbReference>
<dbReference type="GO" id="GO:0016831">
    <property type="term" value="F:carboxy-lyase activity"/>
    <property type="evidence" value="ECO:0007669"/>
    <property type="project" value="InterPro"/>
</dbReference>
<evidence type="ECO:0000313" key="3">
    <source>
        <dbReference type="EMBL" id="TYB44102.1"/>
    </source>
</evidence>
<comment type="caution">
    <text evidence="3">The sequence shown here is derived from an EMBL/GenBank/DDBJ whole genome shotgun (WGS) entry which is preliminary data.</text>
</comment>
<dbReference type="InterPro" id="IPR006680">
    <property type="entry name" value="Amidohydro-rel"/>
</dbReference>
<dbReference type="RefSeq" id="WP_067898635.1">
    <property type="nucleotide sequence ID" value="NZ_VSFG01000005.1"/>
</dbReference>
<keyword evidence="1" id="KW-0456">Lyase</keyword>
<dbReference type="PANTHER" id="PTHR21240:SF28">
    <property type="entry name" value="ISO-OROTATE DECARBOXYLASE (EUROFUNG)"/>
    <property type="match status" value="1"/>
</dbReference>
<name>A0A5D0NIA2_9ACTN</name>
<keyword evidence="3" id="KW-0378">Hydrolase</keyword>
<evidence type="ECO:0000313" key="4">
    <source>
        <dbReference type="Proteomes" id="UP000323380"/>
    </source>
</evidence>
<sequence length="385" mass="43873">MAEAAEEWAVISVDDHVIEPAGTWTSRVPARYRDRAPKVVERGDEGIAWDFDGDVRFFSGMMCSVDQLSTRERRRIVPRFEDLYDGCSNVERRLEDMDAAGVLASMCFPTMPGFGGTYLNLNPDRDLSYACIRAYNDFITEEWCAAAPGRLIPAVLVPMWDPALAVRELERVAPRGVRSVVFSERPHHQGFPSLYDKDRYWDPVFAAAQEMDLPLSCHIGSSSRVDSPPDGDYLTHMSEVWLNAPYSMTEYIFSGTFDRFPNLRVVYSEASIGWIPYQLQTMDRYYDDRPDWVDTTLEHRPSDYFGRNVFGAFIDDHVGTRFFEELGVDNVMCEVDYPHGDSIWPDVRKAIDAQLAGLSDEDQYKLRIANAKRVYGFAPSALGER</sequence>
<gene>
    <name evidence="3" type="ORF">FXF69_24415</name>
</gene>
<dbReference type="InterPro" id="IPR032466">
    <property type="entry name" value="Metal_Hydrolase"/>
</dbReference>
<reference evidence="3 4" key="1">
    <citation type="submission" date="2019-08" db="EMBL/GenBank/DDBJ databases">
        <title>Actinomadura sp. nov. CYP1-5 isolated from mountain soil.</title>
        <authorList>
            <person name="Songsumanus A."/>
            <person name="Kuncharoen N."/>
            <person name="Kudo T."/>
            <person name="Yuki M."/>
            <person name="Igarashi Y."/>
            <person name="Tanasupawat S."/>
        </authorList>
    </citation>
    <scope>NUCLEOTIDE SEQUENCE [LARGE SCALE GENOMIC DNA]</scope>
    <source>
        <strain evidence="3 4">JCM 14158</strain>
    </source>
</reference>
<evidence type="ECO:0000259" key="2">
    <source>
        <dbReference type="Pfam" id="PF04909"/>
    </source>
</evidence>
<dbReference type="Gene3D" id="3.20.20.140">
    <property type="entry name" value="Metal-dependent hydrolases"/>
    <property type="match status" value="1"/>
</dbReference>
<dbReference type="EMBL" id="VSFG01000005">
    <property type="protein sequence ID" value="TYB44102.1"/>
    <property type="molecule type" value="Genomic_DNA"/>
</dbReference>
<dbReference type="Proteomes" id="UP000323380">
    <property type="component" value="Unassembled WGS sequence"/>
</dbReference>
<organism evidence="3 4">
    <name type="scientific">Actinomadura chibensis</name>
    <dbReference type="NCBI Taxonomy" id="392828"/>
    <lineage>
        <taxon>Bacteria</taxon>
        <taxon>Bacillati</taxon>
        <taxon>Actinomycetota</taxon>
        <taxon>Actinomycetes</taxon>
        <taxon>Streptosporangiales</taxon>
        <taxon>Thermomonosporaceae</taxon>
        <taxon>Actinomadura</taxon>
    </lineage>
</organism>
<proteinExistence type="predicted"/>
<protein>
    <submittedName>
        <fullName evidence="3">Amidohydrolase</fullName>
    </submittedName>
</protein>
<dbReference type="PANTHER" id="PTHR21240">
    <property type="entry name" value="2-AMINO-3-CARBOXYLMUCONATE-6-SEMIALDEHYDE DECARBOXYLASE"/>
    <property type="match status" value="1"/>
</dbReference>
<accession>A0A5D0NIA2</accession>
<dbReference type="GO" id="GO:0005737">
    <property type="term" value="C:cytoplasm"/>
    <property type="evidence" value="ECO:0007669"/>
    <property type="project" value="TreeGrafter"/>
</dbReference>
<evidence type="ECO:0000256" key="1">
    <source>
        <dbReference type="ARBA" id="ARBA00023239"/>
    </source>
</evidence>
<dbReference type="SUPFAM" id="SSF51556">
    <property type="entry name" value="Metallo-dependent hydrolases"/>
    <property type="match status" value="1"/>
</dbReference>